<dbReference type="EMBL" id="FNVT01000012">
    <property type="protein sequence ID" value="SEG99206.1"/>
    <property type="molecule type" value="Genomic_DNA"/>
</dbReference>
<organism evidence="2 3">
    <name type="scientific">Nonomuraea solani</name>
    <dbReference type="NCBI Taxonomy" id="1144553"/>
    <lineage>
        <taxon>Bacteria</taxon>
        <taxon>Bacillati</taxon>
        <taxon>Actinomycetota</taxon>
        <taxon>Actinomycetes</taxon>
        <taxon>Streptosporangiales</taxon>
        <taxon>Streptosporangiaceae</taxon>
        <taxon>Nonomuraea</taxon>
    </lineage>
</organism>
<protein>
    <submittedName>
        <fullName evidence="2">Uncharacterized protein</fullName>
    </submittedName>
</protein>
<sequence>MYKQAIAVFTATSAVLAANAWPARADGGNTALAAQCSNRDAISINVSPPPPLTGTVRAEDIRGLLQSMVAGTSLQGFFSPGLDMPDVGLDAPAAPGLAPIAPQPHATPGLAPLAPQPYAAASPGADAAAPGELSPARTMLQDLVRRALACVGQPGAAPGTMAMPPFTIPQLLEALVTTPPAACAPATAPAASTPAAAGAPVEAPATPAASPASVLDALGVQRLLDTLLTHPAACANLAPPAPGPATSLLDAIGITGLFHEMTGD</sequence>
<feature type="signal peptide" evidence="1">
    <location>
        <begin position="1"/>
        <end position="25"/>
    </location>
</feature>
<name>A0A1H6EQB6_9ACTN</name>
<keyword evidence="1" id="KW-0732">Signal</keyword>
<dbReference type="RefSeq" id="WP_103960531.1">
    <property type="nucleotide sequence ID" value="NZ_FNVT01000012.1"/>
</dbReference>
<reference evidence="2 3" key="1">
    <citation type="submission" date="2016-10" db="EMBL/GenBank/DDBJ databases">
        <authorList>
            <person name="de Groot N.N."/>
        </authorList>
    </citation>
    <scope>NUCLEOTIDE SEQUENCE [LARGE SCALE GENOMIC DNA]</scope>
    <source>
        <strain evidence="2 3">CGMCC 4.7037</strain>
    </source>
</reference>
<evidence type="ECO:0000313" key="2">
    <source>
        <dbReference type="EMBL" id="SEG99206.1"/>
    </source>
</evidence>
<evidence type="ECO:0000256" key="1">
    <source>
        <dbReference type="SAM" id="SignalP"/>
    </source>
</evidence>
<proteinExistence type="predicted"/>
<dbReference type="Proteomes" id="UP000236732">
    <property type="component" value="Unassembled WGS sequence"/>
</dbReference>
<gene>
    <name evidence="2" type="ORF">SAMN05444920_112287</name>
</gene>
<feature type="chain" id="PRO_5009297301" evidence="1">
    <location>
        <begin position="26"/>
        <end position="264"/>
    </location>
</feature>
<dbReference type="AlphaFoldDB" id="A0A1H6EQB6"/>
<dbReference type="OrthoDB" id="3544495at2"/>
<keyword evidence="3" id="KW-1185">Reference proteome</keyword>
<evidence type="ECO:0000313" key="3">
    <source>
        <dbReference type="Proteomes" id="UP000236732"/>
    </source>
</evidence>
<accession>A0A1H6EQB6</accession>